<keyword evidence="2" id="KW-1185">Reference proteome</keyword>
<name>A0AAU9N5Y3_9ASTR</name>
<sequence length="97" mass="11015">MSPPTQTKTTISPISATIANNKHLNHHSILIHQHLSIDSTTTISHHQRYLYSRQLQVHHHLHVLYAPFSSLFVSPSKNLDLITTHDSTASHFTLLCF</sequence>
<proteinExistence type="predicted"/>
<organism evidence="1 2">
    <name type="scientific">Lactuca virosa</name>
    <dbReference type="NCBI Taxonomy" id="75947"/>
    <lineage>
        <taxon>Eukaryota</taxon>
        <taxon>Viridiplantae</taxon>
        <taxon>Streptophyta</taxon>
        <taxon>Embryophyta</taxon>
        <taxon>Tracheophyta</taxon>
        <taxon>Spermatophyta</taxon>
        <taxon>Magnoliopsida</taxon>
        <taxon>eudicotyledons</taxon>
        <taxon>Gunneridae</taxon>
        <taxon>Pentapetalae</taxon>
        <taxon>asterids</taxon>
        <taxon>campanulids</taxon>
        <taxon>Asterales</taxon>
        <taxon>Asteraceae</taxon>
        <taxon>Cichorioideae</taxon>
        <taxon>Cichorieae</taxon>
        <taxon>Lactucinae</taxon>
        <taxon>Lactuca</taxon>
    </lineage>
</organism>
<protein>
    <submittedName>
        <fullName evidence="1">Uncharacterized protein</fullName>
    </submittedName>
</protein>
<dbReference type="Proteomes" id="UP001157418">
    <property type="component" value="Unassembled WGS sequence"/>
</dbReference>
<reference evidence="1 2" key="1">
    <citation type="submission" date="2022-01" db="EMBL/GenBank/DDBJ databases">
        <authorList>
            <person name="Xiong W."/>
            <person name="Schranz E."/>
        </authorList>
    </citation>
    <scope>NUCLEOTIDE SEQUENCE [LARGE SCALE GENOMIC DNA]</scope>
</reference>
<dbReference type="AlphaFoldDB" id="A0AAU9N5Y3"/>
<accession>A0AAU9N5Y3</accession>
<dbReference type="EMBL" id="CAKMRJ010003334">
    <property type="protein sequence ID" value="CAH1434202.1"/>
    <property type="molecule type" value="Genomic_DNA"/>
</dbReference>
<gene>
    <name evidence="1" type="ORF">LVIROSA_LOCUS20739</name>
</gene>
<evidence type="ECO:0000313" key="1">
    <source>
        <dbReference type="EMBL" id="CAH1434202.1"/>
    </source>
</evidence>
<comment type="caution">
    <text evidence="1">The sequence shown here is derived from an EMBL/GenBank/DDBJ whole genome shotgun (WGS) entry which is preliminary data.</text>
</comment>
<evidence type="ECO:0000313" key="2">
    <source>
        <dbReference type="Proteomes" id="UP001157418"/>
    </source>
</evidence>